<organism evidence="1 2">
    <name type="scientific">Rhabdobacter roseus</name>
    <dbReference type="NCBI Taxonomy" id="1655419"/>
    <lineage>
        <taxon>Bacteria</taxon>
        <taxon>Pseudomonadati</taxon>
        <taxon>Bacteroidota</taxon>
        <taxon>Cytophagia</taxon>
        <taxon>Cytophagales</taxon>
        <taxon>Cytophagaceae</taxon>
        <taxon>Rhabdobacter</taxon>
    </lineage>
</organism>
<dbReference type="PANTHER" id="PTHR12526:SF630">
    <property type="entry name" value="GLYCOSYLTRANSFERASE"/>
    <property type="match status" value="1"/>
</dbReference>
<gene>
    <name evidence="1" type="ORF">HNQ92_005479</name>
</gene>
<keyword evidence="2" id="KW-1185">Reference proteome</keyword>
<proteinExistence type="predicted"/>
<dbReference type="Gene3D" id="3.40.50.2000">
    <property type="entry name" value="Glycogen Phosphorylase B"/>
    <property type="match status" value="1"/>
</dbReference>
<dbReference type="PANTHER" id="PTHR12526">
    <property type="entry name" value="GLYCOSYLTRANSFERASE"/>
    <property type="match status" value="1"/>
</dbReference>
<accession>A0A840TSG7</accession>
<dbReference type="Proteomes" id="UP000557307">
    <property type="component" value="Unassembled WGS sequence"/>
</dbReference>
<dbReference type="AlphaFoldDB" id="A0A840TSG7"/>
<dbReference type="Gene3D" id="3.40.50.11010">
    <property type="match status" value="1"/>
</dbReference>
<name>A0A840TSG7_9BACT</name>
<dbReference type="GO" id="GO:0016740">
    <property type="term" value="F:transferase activity"/>
    <property type="evidence" value="ECO:0007669"/>
    <property type="project" value="UniProtKB-KW"/>
</dbReference>
<dbReference type="EMBL" id="JACHGF010000016">
    <property type="protein sequence ID" value="MBB5287316.1"/>
    <property type="molecule type" value="Genomic_DNA"/>
</dbReference>
<sequence length="403" mass="45028">MPPPTYDIVCVAFPSWEGDYVKSTVKLMEELGRRHQVLYLDYPYTWKDWLLGLLGRNKVPVARMLGLSDRLRVVKLENGGTVHVLTAPPVIPTNFIKNEKLYNRVQRLNASLIRRVVLGTYKRLSIQNPVVINAFNPFIGVPLAGTLDERLLVYYCYDEIATCAWALVHGARVEREFIAHTDAVVVSSTGLREAKQKLGKPTFLVNNGVEFTAFNRGQVPVESKPSTPKIMGYVGSIDSRLDYPLLHTLATTFPDSQLMLVGRETYDKPGVEAAIQQLKKQPNVSFTGAQPPDQLPNYLRDFRVGLIPFVKNTQTAAIYPMKINEYLAAGVPVVSTDFAPLGEFSPVVAITASHEAFVEEVKRALYQDSSAQQLARVALARQNSWEQRAQEMETIIQQLIPGA</sequence>
<protein>
    <submittedName>
        <fullName evidence="1">Glycosyltransferase involved in cell wall biosynthesis</fullName>
    </submittedName>
</protein>
<evidence type="ECO:0000313" key="2">
    <source>
        <dbReference type="Proteomes" id="UP000557307"/>
    </source>
</evidence>
<dbReference type="Pfam" id="PF13692">
    <property type="entry name" value="Glyco_trans_1_4"/>
    <property type="match status" value="1"/>
</dbReference>
<comment type="caution">
    <text evidence="1">The sequence shown here is derived from an EMBL/GenBank/DDBJ whole genome shotgun (WGS) entry which is preliminary data.</text>
</comment>
<evidence type="ECO:0000313" key="1">
    <source>
        <dbReference type="EMBL" id="MBB5287316.1"/>
    </source>
</evidence>
<dbReference type="RefSeq" id="WP_184179296.1">
    <property type="nucleotide sequence ID" value="NZ_JACHGF010000016.1"/>
</dbReference>
<dbReference type="SUPFAM" id="SSF53756">
    <property type="entry name" value="UDP-Glycosyltransferase/glycogen phosphorylase"/>
    <property type="match status" value="1"/>
</dbReference>
<keyword evidence="1" id="KW-0808">Transferase</keyword>
<reference evidence="1 2" key="1">
    <citation type="submission" date="2020-08" db="EMBL/GenBank/DDBJ databases">
        <title>Genomic Encyclopedia of Type Strains, Phase IV (KMG-IV): sequencing the most valuable type-strain genomes for metagenomic binning, comparative biology and taxonomic classification.</title>
        <authorList>
            <person name="Goeker M."/>
        </authorList>
    </citation>
    <scope>NUCLEOTIDE SEQUENCE [LARGE SCALE GENOMIC DNA]</scope>
    <source>
        <strain evidence="1 2">DSM 105074</strain>
    </source>
</reference>